<evidence type="ECO:0000313" key="2">
    <source>
        <dbReference type="EMBL" id="BAK00602.1"/>
    </source>
</evidence>
<protein>
    <submittedName>
        <fullName evidence="2">Predicted protein</fullName>
    </submittedName>
</protein>
<reference evidence="2" key="1">
    <citation type="journal article" date="2011" name="Plant Physiol.">
        <title>Comprehensive sequence analysis of 24,783 barley full-length cDNAs derived from 12 clone libraries.</title>
        <authorList>
            <person name="Matsumoto T."/>
            <person name="Tanaka T."/>
            <person name="Sakai H."/>
            <person name="Amano N."/>
            <person name="Kanamori H."/>
            <person name="Kurita K."/>
            <person name="Kikuta A."/>
            <person name="Kamiya K."/>
            <person name="Yamamoto M."/>
            <person name="Ikawa H."/>
            <person name="Fujii N."/>
            <person name="Hori K."/>
            <person name="Itoh T."/>
            <person name="Sato K."/>
        </authorList>
    </citation>
    <scope>NUCLEOTIDE SEQUENCE</scope>
</reference>
<evidence type="ECO:0000256" key="1">
    <source>
        <dbReference type="SAM" id="MobiDB-lite"/>
    </source>
</evidence>
<proteinExistence type="evidence at transcript level"/>
<dbReference type="EMBL" id="AK369401">
    <property type="protein sequence ID" value="BAK00602.1"/>
    <property type="molecule type" value="mRNA"/>
</dbReference>
<sequence length="97" mass="11471">MERNPTKTGKTTISESHDHEYSFRSNRALSHYNINDYLPPTFNSISRPSLLLANEKTYTEPNDRNGGDVSEFRRMMEKNEEEKQHLKREIEKLLKKT</sequence>
<feature type="region of interest" description="Disordered" evidence="1">
    <location>
        <begin position="78"/>
        <end position="97"/>
    </location>
</feature>
<dbReference type="AlphaFoldDB" id="F2DZT0"/>
<accession>F2DZT0</accession>
<organism evidence="2">
    <name type="scientific">Hordeum vulgare subsp. vulgare</name>
    <name type="common">Domesticated barley</name>
    <dbReference type="NCBI Taxonomy" id="112509"/>
    <lineage>
        <taxon>Eukaryota</taxon>
        <taxon>Viridiplantae</taxon>
        <taxon>Streptophyta</taxon>
        <taxon>Embryophyta</taxon>
        <taxon>Tracheophyta</taxon>
        <taxon>Spermatophyta</taxon>
        <taxon>Magnoliopsida</taxon>
        <taxon>Liliopsida</taxon>
        <taxon>Poales</taxon>
        <taxon>Poaceae</taxon>
        <taxon>BOP clade</taxon>
        <taxon>Pooideae</taxon>
        <taxon>Triticodae</taxon>
        <taxon>Triticeae</taxon>
        <taxon>Hordeinae</taxon>
        <taxon>Hordeum</taxon>
    </lineage>
</organism>
<name>F2DZT0_HORVV</name>